<dbReference type="Proteomes" id="UP001157502">
    <property type="component" value="Chromosome 1"/>
</dbReference>
<accession>A0ACC2HK95</accession>
<organism evidence="1 2">
    <name type="scientific">Dallia pectoralis</name>
    <name type="common">Alaska blackfish</name>
    <dbReference type="NCBI Taxonomy" id="75939"/>
    <lineage>
        <taxon>Eukaryota</taxon>
        <taxon>Metazoa</taxon>
        <taxon>Chordata</taxon>
        <taxon>Craniata</taxon>
        <taxon>Vertebrata</taxon>
        <taxon>Euteleostomi</taxon>
        <taxon>Actinopterygii</taxon>
        <taxon>Neopterygii</taxon>
        <taxon>Teleostei</taxon>
        <taxon>Protacanthopterygii</taxon>
        <taxon>Esociformes</taxon>
        <taxon>Umbridae</taxon>
        <taxon>Dallia</taxon>
    </lineage>
</organism>
<reference evidence="1" key="1">
    <citation type="submission" date="2021-05" db="EMBL/GenBank/DDBJ databases">
        <authorList>
            <person name="Pan Q."/>
            <person name="Jouanno E."/>
            <person name="Zahm M."/>
            <person name="Klopp C."/>
            <person name="Cabau C."/>
            <person name="Louis A."/>
            <person name="Berthelot C."/>
            <person name="Parey E."/>
            <person name="Roest Crollius H."/>
            <person name="Montfort J."/>
            <person name="Robinson-Rechavi M."/>
            <person name="Bouchez O."/>
            <person name="Lampietro C."/>
            <person name="Lopez Roques C."/>
            <person name="Donnadieu C."/>
            <person name="Postlethwait J."/>
            <person name="Bobe J."/>
            <person name="Dillon D."/>
            <person name="Chandos A."/>
            <person name="von Hippel F."/>
            <person name="Guiguen Y."/>
        </authorList>
    </citation>
    <scope>NUCLEOTIDE SEQUENCE</scope>
    <source>
        <strain evidence="1">YG-Jan2019</strain>
    </source>
</reference>
<proteinExistence type="predicted"/>
<sequence length="93" mass="10481">MWAPYGGAGRVSVNQWRQSTVAWGLGQGLHSRHRTCNTANRRRRKIAPTVTMVIPDRQANNTATLSSSRSFLQPVELPLKRHNHNAKPMGHEK</sequence>
<protein>
    <submittedName>
        <fullName evidence="1">Uncharacterized protein</fullName>
    </submittedName>
</protein>
<evidence type="ECO:0000313" key="2">
    <source>
        <dbReference type="Proteomes" id="UP001157502"/>
    </source>
</evidence>
<comment type="caution">
    <text evidence="1">The sequence shown here is derived from an EMBL/GenBank/DDBJ whole genome shotgun (WGS) entry which is preliminary data.</text>
</comment>
<dbReference type="EMBL" id="CM055728">
    <property type="protein sequence ID" value="KAJ8016267.1"/>
    <property type="molecule type" value="Genomic_DNA"/>
</dbReference>
<name>A0ACC2HK95_DALPE</name>
<keyword evidence="2" id="KW-1185">Reference proteome</keyword>
<evidence type="ECO:0000313" key="1">
    <source>
        <dbReference type="EMBL" id="KAJ8016267.1"/>
    </source>
</evidence>
<gene>
    <name evidence="1" type="ORF">DPEC_G00005430</name>
</gene>